<keyword evidence="14" id="KW-1185">Reference proteome</keyword>
<dbReference type="GO" id="GO:0004674">
    <property type="term" value="F:protein serine/threonine kinase activity"/>
    <property type="evidence" value="ECO:0007669"/>
    <property type="project" value="UniProtKB-KW"/>
</dbReference>
<name>A0A1S3FFW2_DIPOR</name>
<sequence length="313" mass="35660">MAEYSELSSSSSEDEEIIEQYHMKEIIGYGSFGYVKLAYHRLTGTQVAVKILLKGEFNNHRIKNEVDIIKTVHHPHVIRLYQVMEKDEHVYLVMELATKGDLLGWIRKSSRLFEDEARRLFKQIVSAVQYFHRNGIAHRDLKPTNILLDAKGNAKVSDFGLSIRTTPGQLLKDVCGTLIFRPPEMFLRENYDGCKVDIWTLGVLLYFMLTGKFPFQGINFSQIQVLVLEARYIAPFYLSAKGRNIIFQLLTADPKQRPSIEQIIEHPWLNQVEECAPCSDEPLPSELDPIIVAIQLLGTLEMLPGQSLGAKLG</sequence>
<keyword evidence="6 11" id="KW-0067">ATP-binding</keyword>
<dbReference type="RefSeq" id="XP_012875170.1">
    <property type="nucleotide sequence ID" value="XM_013019716.1"/>
</dbReference>
<dbReference type="GO" id="GO:0005737">
    <property type="term" value="C:cytoplasm"/>
    <property type="evidence" value="ECO:0007669"/>
    <property type="project" value="TreeGrafter"/>
</dbReference>
<evidence type="ECO:0000256" key="2">
    <source>
        <dbReference type="ARBA" id="ARBA00022527"/>
    </source>
</evidence>
<dbReference type="FunFam" id="1.10.510.10:FF:000571">
    <property type="entry name" value="Maternal embryonic leucine zipper kinase"/>
    <property type="match status" value="1"/>
</dbReference>
<dbReference type="InterPro" id="IPR008271">
    <property type="entry name" value="Ser/Thr_kinase_AS"/>
</dbReference>
<dbReference type="GO" id="GO:0005524">
    <property type="term" value="F:ATP binding"/>
    <property type="evidence" value="ECO:0007669"/>
    <property type="project" value="UniProtKB-UniRule"/>
</dbReference>
<accession>A0A1S3FFW2</accession>
<feature type="binding site" evidence="11">
    <location>
        <position position="50"/>
    </location>
    <ligand>
        <name>ATP</name>
        <dbReference type="ChEBI" id="CHEBI:30616"/>
    </ligand>
</feature>
<evidence type="ECO:0000256" key="5">
    <source>
        <dbReference type="ARBA" id="ARBA00022777"/>
    </source>
</evidence>
<dbReference type="Proteomes" id="UP000081671">
    <property type="component" value="Unplaced"/>
</dbReference>
<evidence type="ECO:0000256" key="6">
    <source>
        <dbReference type="ARBA" id="ARBA00022840"/>
    </source>
</evidence>
<evidence type="ECO:0000259" key="13">
    <source>
        <dbReference type="PROSITE" id="PS50011"/>
    </source>
</evidence>
<proteinExistence type="inferred from homology"/>
<dbReference type="GeneID" id="105988174"/>
<keyword evidence="5" id="KW-0418">Kinase</keyword>
<dbReference type="PANTHER" id="PTHR24346">
    <property type="entry name" value="MAP/MICROTUBULE AFFINITY-REGULATING KINASE"/>
    <property type="match status" value="1"/>
</dbReference>
<keyword evidence="4 11" id="KW-0547">Nucleotide-binding</keyword>
<dbReference type="EC" id="2.7.11.1" evidence="1"/>
<dbReference type="PROSITE" id="PS00107">
    <property type="entry name" value="PROTEIN_KINASE_ATP"/>
    <property type="match status" value="1"/>
</dbReference>
<dbReference type="OrthoDB" id="9396925at2759"/>
<dbReference type="SUPFAM" id="SSF56112">
    <property type="entry name" value="Protein kinase-like (PK-like)"/>
    <property type="match status" value="1"/>
</dbReference>
<gene>
    <name evidence="15" type="primary">LOC105988174</name>
</gene>
<comment type="similarity">
    <text evidence="8">Belongs to the protein kinase superfamily. CAMK Ser/Thr protein kinase family. Smok subfamily.</text>
</comment>
<comment type="catalytic activity">
    <reaction evidence="10">
        <text>L-seryl-[protein] + ATP = O-phospho-L-seryl-[protein] + ADP + H(+)</text>
        <dbReference type="Rhea" id="RHEA:17989"/>
        <dbReference type="Rhea" id="RHEA-COMP:9863"/>
        <dbReference type="Rhea" id="RHEA-COMP:11604"/>
        <dbReference type="ChEBI" id="CHEBI:15378"/>
        <dbReference type="ChEBI" id="CHEBI:29999"/>
        <dbReference type="ChEBI" id="CHEBI:30616"/>
        <dbReference type="ChEBI" id="CHEBI:83421"/>
        <dbReference type="ChEBI" id="CHEBI:456216"/>
        <dbReference type="EC" id="2.7.11.1"/>
    </reaction>
</comment>
<dbReference type="InterPro" id="IPR011009">
    <property type="entry name" value="Kinase-like_dom_sf"/>
</dbReference>
<dbReference type="PROSITE" id="PS50011">
    <property type="entry name" value="PROTEIN_KINASE_DOM"/>
    <property type="match status" value="1"/>
</dbReference>
<feature type="domain" description="Protein kinase" evidence="13">
    <location>
        <begin position="21"/>
        <end position="269"/>
    </location>
</feature>
<dbReference type="SMART" id="SM00220">
    <property type="entry name" value="S_TKc"/>
    <property type="match status" value="1"/>
</dbReference>
<dbReference type="KEGG" id="dord:105988174"/>
<dbReference type="CDD" id="cd14003">
    <property type="entry name" value="STKc_AMPK-like"/>
    <property type="match status" value="1"/>
</dbReference>
<organism evidence="14 15">
    <name type="scientific">Dipodomys ordii</name>
    <name type="common">Ord's kangaroo rat</name>
    <dbReference type="NCBI Taxonomy" id="10020"/>
    <lineage>
        <taxon>Eukaryota</taxon>
        <taxon>Metazoa</taxon>
        <taxon>Chordata</taxon>
        <taxon>Craniata</taxon>
        <taxon>Vertebrata</taxon>
        <taxon>Euteleostomi</taxon>
        <taxon>Mammalia</taxon>
        <taxon>Eutheria</taxon>
        <taxon>Euarchontoglires</taxon>
        <taxon>Glires</taxon>
        <taxon>Rodentia</taxon>
        <taxon>Castorimorpha</taxon>
        <taxon>Heteromyidae</taxon>
        <taxon>Dipodomyinae</taxon>
        <taxon>Dipodomys</taxon>
    </lineage>
</organism>
<dbReference type="PROSITE" id="PS00108">
    <property type="entry name" value="PROTEIN_KINASE_ST"/>
    <property type="match status" value="1"/>
</dbReference>
<evidence type="ECO:0000256" key="4">
    <source>
        <dbReference type="ARBA" id="ARBA00022741"/>
    </source>
</evidence>
<dbReference type="InParanoid" id="A0A1S3FFW2"/>
<dbReference type="PANTHER" id="PTHR24346:SF95">
    <property type="entry name" value="SPERM MOTILITY KINASE 3A"/>
    <property type="match status" value="1"/>
</dbReference>
<dbReference type="AlphaFoldDB" id="A0A1S3FFW2"/>
<evidence type="ECO:0000256" key="11">
    <source>
        <dbReference type="PROSITE-ProRule" id="PRU10141"/>
    </source>
</evidence>
<evidence type="ECO:0000256" key="1">
    <source>
        <dbReference type="ARBA" id="ARBA00012513"/>
    </source>
</evidence>
<protein>
    <recommendedName>
        <fullName evidence="1">non-specific serine/threonine protein kinase</fullName>
        <ecNumber evidence="1">2.7.11.1</ecNumber>
    </recommendedName>
</protein>
<reference evidence="15" key="1">
    <citation type="submission" date="2025-08" db="UniProtKB">
        <authorList>
            <consortium name="RefSeq"/>
        </authorList>
    </citation>
    <scope>IDENTIFICATION</scope>
    <source>
        <tissue evidence="15">Kidney</tissue>
    </source>
</reference>
<dbReference type="Pfam" id="PF00069">
    <property type="entry name" value="Pkinase"/>
    <property type="match status" value="1"/>
</dbReference>
<evidence type="ECO:0000256" key="9">
    <source>
        <dbReference type="ARBA" id="ARBA00047899"/>
    </source>
</evidence>
<keyword evidence="2 12" id="KW-0723">Serine/threonine-protein kinase</keyword>
<comment type="function">
    <text evidence="7">May play a role in sperm motility, especially in the regulation of flagellar function.</text>
</comment>
<evidence type="ECO:0000313" key="15">
    <source>
        <dbReference type="RefSeq" id="XP_012875170.1"/>
    </source>
</evidence>
<dbReference type="GO" id="GO:0035556">
    <property type="term" value="P:intracellular signal transduction"/>
    <property type="evidence" value="ECO:0007669"/>
    <property type="project" value="TreeGrafter"/>
</dbReference>
<evidence type="ECO:0000256" key="10">
    <source>
        <dbReference type="ARBA" id="ARBA00048679"/>
    </source>
</evidence>
<evidence type="ECO:0000256" key="12">
    <source>
        <dbReference type="RuleBase" id="RU000304"/>
    </source>
</evidence>
<dbReference type="Gene3D" id="1.10.510.10">
    <property type="entry name" value="Transferase(Phosphotransferase) domain 1"/>
    <property type="match status" value="1"/>
</dbReference>
<keyword evidence="3" id="KW-0808">Transferase</keyword>
<dbReference type="FunFam" id="3.30.200.20:FF:000003">
    <property type="entry name" value="Non-specific serine/threonine protein kinase"/>
    <property type="match status" value="1"/>
</dbReference>
<dbReference type="InterPro" id="IPR000719">
    <property type="entry name" value="Prot_kinase_dom"/>
</dbReference>
<evidence type="ECO:0000256" key="8">
    <source>
        <dbReference type="ARBA" id="ARBA00038181"/>
    </source>
</evidence>
<evidence type="ECO:0000256" key="3">
    <source>
        <dbReference type="ARBA" id="ARBA00022679"/>
    </source>
</evidence>
<evidence type="ECO:0000313" key="14">
    <source>
        <dbReference type="Proteomes" id="UP000081671"/>
    </source>
</evidence>
<comment type="catalytic activity">
    <reaction evidence="9">
        <text>L-threonyl-[protein] + ATP = O-phospho-L-threonyl-[protein] + ADP + H(+)</text>
        <dbReference type="Rhea" id="RHEA:46608"/>
        <dbReference type="Rhea" id="RHEA-COMP:11060"/>
        <dbReference type="Rhea" id="RHEA-COMP:11605"/>
        <dbReference type="ChEBI" id="CHEBI:15378"/>
        <dbReference type="ChEBI" id="CHEBI:30013"/>
        <dbReference type="ChEBI" id="CHEBI:30616"/>
        <dbReference type="ChEBI" id="CHEBI:61977"/>
        <dbReference type="ChEBI" id="CHEBI:456216"/>
        <dbReference type="EC" id="2.7.11.1"/>
    </reaction>
</comment>
<evidence type="ECO:0000256" key="7">
    <source>
        <dbReference type="ARBA" id="ARBA00037391"/>
    </source>
</evidence>
<dbReference type="InterPro" id="IPR017441">
    <property type="entry name" value="Protein_kinase_ATP_BS"/>
</dbReference>